<protein>
    <submittedName>
        <fullName evidence="1">HAD family hydrolase</fullName>
    </submittedName>
</protein>
<organism evidence="1 2">
    <name type="scientific">Sandaracinobacteroides saxicola</name>
    <dbReference type="NCBI Taxonomy" id="2759707"/>
    <lineage>
        <taxon>Bacteria</taxon>
        <taxon>Pseudomonadati</taxon>
        <taxon>Pseudomonadota</taxon>
        <taxon>Alphaproteobacteria</taxon>
        <taxon>Sphingomonadales</taxon>
        <taxon>Sphingosinicellaceae</taxon>
        <taxon>Sandaracinobacteroides</taxon>
    </lineage>
</organism>
<gene>
    <name evidence="1" type="ORF">H3309_13300</name>
</gene>
<dbReference type="KEGG" id="sand:H3309_13300"/>
<reference evidence="1 2" key="1">
    <citation type="submission" date="2020-07" db="EMBL/GenBank/DDBJ databases">
        <title>Complete genome sequence for Sandaracinobacter sp. M6.</title>
        <authorList>
            <person name="Tang Y."/>
            <person name="Liu Q."/>
            <person name="Guo Z."/>
            <person name="Lei P."/>
            <person name="Huang B."/>
        </authorList>
    </citation>
    <scope>NUCLEOTIDE SEQUENCE [LARGE SCALE GENOMIC DNA]</scope>
    <source>
        <strain evidence="1 2">M6</strain>
    </source>
</reference>
<proteinExistence type="predicted"/>
<dbReference type="GO" id="GO:0016787">
    <property type="term" value="F:hydrolase activity"/>
    <property type="evidence" value="ECO:0007669"/>
    <property type="project" value="UniProtKB-KW"/>
</dbReference>
<dbReference type="RefSeq" id="WP_182295165.1">
    <property type="nucleotide sequence ID" value="NZ_CP059851.1"/>
</dbReference>
<dbReference type="AlphaFoldDB" id="A0A7G5IG28"/>
<accession>A0A7G5IG28</accession>
<dbReference type="EMBL" id="CP059851">
    <property type="protein sequence ID" value="QMW22320.1"/>
    <property type="molecule type" value="Genomic_DNA"/>
</dbReference>
<keyword evidence="2" id="KW-1185">Reference proteome</keyword>
<dbReference type="InterPro" id="IPR036412">
    <property type="entry name" value="HAD-like_sf"/>
</dbReference>
<sequence>MKPLLILDCDGVLMHFIAPFQAWLDGRHGLELRMDSFALLGNLRRNGVPLEASEFAPLLDGFFDEAQPTQTLLPGVAEAVNGLAARADIVILTNIEPRHRETRLAVLAREGLNFPVHPNGEGVPKGRAVAALAEGRPAVFVDDLPPHHGSVARHAPHVGRLHLVGEPVVQAIIPAAPDAHARIDDWGAARGWIEDWFHKGVVA</sequence>
<dbReference type="SUPFAM" id="SSF56784">
    <property type="entry name" value="HAD-like"/>
    <property type="match status" value="1"/>
</dbReference>
<dbReference type="Proteomes" id="UP000515292">
    <property type="component" value="Chromosome"/>
</dbReference>
<evidence type="ECO:0000313" key="1">
    <source>
        <dbReference type="EMBL" id="QMW22320.1"/>
    </source>
</evidence>
<evidence type="ECO:0000313" key="2">
    <source>
        <dbReference type="Proteomes" id="UP000515292"/>
    </source>
</evidence>
<keyword evidence="1" id="KW-0378">Hydrolase</keyword>
<name>A0A7G5IG28_9SPHN</name>